<evidence type="ECO:0000313" key="2">
    <source>
        <dbReference type="EMBL" id="CAI8027368.1"/>
    </source>
</evidence>
<name>A0AA35WMX3_GEOBA</name>
<dbReference type="PANTHER" id="PTHR42717:SF1">
    <property type="entry name" value="IMIDAZOLONEPROPIONASE AND RELATED AMIDOHYDROLASES"/>
    <property type="match status" value="1"/>
</dbReference>
<accession>A0AA35WMX3</accession>
<sequence>MEQGFISDVISTDLHSGNINGPVYDLPTTLSKFLNLGLSLEEVIEKSTTAAAKAIGREAELGHLKIGTVADIAVFDVIEGEFELFDTHGTMVIANQKLQADLTIREGKL</sequence>
<feature type="domain" description="Amidohydrolase-related" evidence="1">
    <location>
        <begin position="4"/>
        <end position="108"/>
    </location>
</feature>
<dbReference type="GO" id="GO:0016810">
    <property type="term" value="F:hydrolase activity, acting on carbon-nitrogen (but not peptide) bonds"/>
    <property type="evidence" value="ECO:0007669"/>
    <property type="project" value="InterPro"/>
</dbReference>
<organism evidence="2 3">
    <name type="scientific">Geodia barretti</name>
    <name type="common">Barrett's horny sponge</name>
    <dbReference type="NCBI Taxonomy" id="519541"/>
    <lineage>
        <taxon>Eukaryota</taxon>
        <taxon>Metazoa</taxon>
        <taxon>Porifera</taxon>
        <taxon>Demospongiae</taxon>
        <taxon>Heteroscleromorpha</taxon>
        <taxon>Tetractinellida</taxon>
        <taxon>Astrophorina</taxon>
        <taxon>Geodiidae</taxon>
        <taxon>Geodia</taxon>
    </lineage>
</organism>
<dbReference type="PANTHER" id="PTHR42717">
    <property type="entry name" value="DIHYDROOROTASE-RELATED"/>
    <property type="match status" value="1"/>
</dbReference>
<dbReference type="InterPro" id="IPR011059">
    <property type="entry name" value="Metal-dep_hydrolase_composite"/>
</dbReference>
<dbReference type="GO" id="GO:0019213">
    <property type="term" value="F:deacetylase activity"/>
    <property type="evidence" value="ECO:0007669"/>
    <property type="project" value="InterPro"/>
</dbReference>
<dbReference type="InterPro" id="IPR032466">
    <property type="entry name" value="Metal_Hydrolase"/>
</dbReference>
<dbReference type="EMBL" id="CASHTH010002276">
    <property type="protein sequence ID" value="CAI8027368.1"/>
    <property type="molecule type" value="Genomic_DNA"/>
</dbReference>
<comment type="caution">
    <text evidence="2">The sequence shown here is derived from an EMBL/GenBank/DDBJ whole genome shotgun (WGS) entry which is preliminary data.</text>
</comment>
<evidence type="ECO:0000259" key="1">
    <source>
        <dbReference type="Pfam" id="PF01979"/>
    </source>
</evidence>
<proteinExistence type="predicted"/>
<dbReference type="Pfam" id="PF01979">
    <property type="entry name" value="Amidohydro_1"/>
    <property type="match status" value="1"/>
</dbReference>
<dbReference type="InterPro" id="IPR020043">
    <property type="entry name" value="Deacetylase_Atu3266-like"/>
</dbReference>
<protein>
    <submittedName>
        <fullName evidence="2">Deacetylase Oant_2987</fullName>
    </submittedName>
</protein>
<dbReference type="AlphaFoldDB" id="A0AA35WMX3"/>
<dbReference type="Proteomes" id="UP001174909">
    <property type="component" value="Unassembled WGS sequence"/>
</dbReference>
<evidence type="ECO:0000313" key="3">
    <source>
        <dbReference type="Proteomes" id="UP001174909"/>
    </source>
</evidence>
<gene>
    <name evidence="2" type="ORF">GBAR_LOCUS15663</name>
</gene>
<dbReference type="Gene3D" id="2.30.40.10">
    <property type="entry name" value="Urease, subunit C, domain 1"/>
    <property type="match status" value="1"/>
</dbReference>
<dbReference type="Gene3D" id="3.20.20.140">
    <property type="entry name" value="Metal-dependent hydrolases"/>
    <property type="match status" value="1"/>
</dbReference>
<dbReference type="InterPro" id="IPR006680">
    <property type="entry name" value="Amidohydro-rel"/>
</dbReference>
<keyword evidence="3" id="KW-1185">Reference proteome</keyword>
<reference evidence="2" key="1">
    <citation type="submission" date="2023-03" db="EMBL/GenBank/DDBJ databases">
        <authorList>
            <person name="Steffen K."/>
            <person name="Cardenas P."/>
        </authorList>
    </citation>
    <scope>NUCLEOTIDE SEQUENCE</scope>
</reference>
<dbReference type="SUPFAM" id="SSF51556">
    <property type="entry name" value="Metallo-dependent hydrolases"/>
    <property type="match status" value="1"/>
</dbReference>